<comment type="caution">
    <text evidence="2">The sequence shown here is derived from an EMBL/GenBank/DDBJ whole genome shotgun (WGS) entry which is preliminary data.</text>
</comment>
<dbReference type="Pfam" id="PF03137">
    <property type="entry name" value="OATP"/>
    <property type="match status" value="2"/>
</dbReference>
<reference evidence="2 3" key="1">
    <citation type="submission" date="2023-02" db="EMBL/GenBank/DDBJ databases">
        <title>LHISI_Scaffold_Assembly.</title>
        <authorList>
            <person name="Stuart O.P."/>
            <person name="Cleave R."/>
            <person name="Magrath M.J.L."/>
            <person name="Mikheyev A.S."/>
        </authorList>
    </citation>
    <scope>NUCLEOTIDE SEQUENCE [LARGE SCALE GENOMIC DNA]</scope>
    <source>
        <strain evidence="2">Daus_M_001</strain>
        <tissue evidence="2">Leg muscle</tissue>
    </source>
</reference>
<dbReference type="Proteomes" id="UP001159363">
    <property type="component" value="Chromosome 5"/>
</dbReference>
<feature type="transmembrane region" description="Helical" evidence="1">
    <location>
        <begin position="68"/>
        <end position="92"/>
    </location>
</feature>
<accession>A0ABQ9HBA8</accession>
<evidence type="ECO:0000313" key="2">
    <source>
        <dbReference type="EMBL" id="KAJ8881612.1"/>
    </source>
</evidence>
<gene>
    <name evidence="2" type="ORF">PR048_018098</name>
</gene>
<keyword evidence="1" id="KW-1133">Transmembrane helix</keyword>
<dbReference type="PANTHER" id="PTHR11388">
    <property type="entry name" value="ORGANIC ANION TRANSPORTER"/>
    <property type="match status" value="1"/>
</dbReference>
<evidence type="ECO:0000313" key="3">
    <source>
        <dbReference type="Proteomes" id="UP001159363"/>
    </source>
</evidence>
<dbReference type="EMBL" id="JARBHB010000006">
    <property type="protein sequence ID" value="KAJ8881612.1"/>
    <property type="molecule type" value="Genomic_DNA"/>
</dbReference>
<keyword evidence="1" id="KW-0812">Transmembrane</keyword>
<feature type="transmembrane region" description="Helical" evidence="1">
    <location>
        <begin position="104"/>
        <end position="129"/>
    </location>
</feature>
<keyword evidence="1" id="KW-0472">Membrane</keyword>
<evidence type="ECO:0000256" key="1">
    <source>
        <dbReference type="SAM" id="Phobius"/>
    </source>
</evidence>
<name>A0ABQ9HBA8_9NEOP</name>
<dbReference type="PANTHER" id="PTHR11388:SF76">
    <property type="entry name" value="SOLUTE CARRIER ORGANIC ANION TRANSPORTER FAMILY MEMBER"/>
    <property type="match status" value="1"/>
</dbReference>
<sequence length="205" mass="22553">MTYYSPCHIGCQSKVLDKNRTKTFFTNCTCIPNLNTSATVGEANPTFLDDPSVIIENGPCPVDCTTMLYAYVMIGFFIHVLSSSGRVGSVLINLRCVEKKDKVFAQGLTLLCISLFAFIPGPIIFGAIISNSSIRTYNIYTYTAVEAGSSFPEAERAPLGSSLKIILLCVTDRTCLVWDSTCGTKGNCWLYHKDQFRIYMNCTAA</sequence>
<keyword evidence="3" id="KW-1185">Reference proteome</keyword>
<proteinExistence type="predicted"/>
<protein>
    <submittedName>
        <fullName evidence="2">Uncharacterized protein</fullName>
    </submittedName>
</protein>
<dbReference type="InterPro" id="IPR004156">
    <property type="entry name" value="OATP"/>
</dbReference>
<organism evidence="2 3">
    <name type="scientific">Dryococelus australis</name>
    <dbReference type="NCBI Taxonomy" id="614101"/>
    <lineage>
        <taxon>Eukaryota</taxon>
        <taxon>Metazoa</taxon>
        <taxon>Ecdysozoa</taxon>
        <taxon>Arthropoda</taxon>
        <taxon>Hexapoda</taxon>
        <taxon>Insecta</taxon>
        <taxon>Pterygota</taxon>
        <taxon>Neoptera</taxon>
        <taxon>Polyneoptera</taxon>
        <taxon>Phasmatodea</taxon>
        <taxon>Verophasmatodea</taxon>
        <taxon>Anareolatae</taxon>
        <taxon>Phasmatidae</taxon>
        <taxon>Eurycanthinae</taxon>
        <taxon>Dryococelus</taxon>
    </lineage>
</organism>